<dbReference type="Pfam" id="PF03454">
    <property type="entry name" value="MoeA_C"/>
    <property type="match status" value="1"/>
</dbReference>
<dbReference type="Pfam" id="PF00994">
    <property type="entry name" value="MoCF_biosynth"/>
    <property type="match status" value="2"/>
</dbReference>
<dbReference type="GO" id="GO:0033179">
    <property type="term" value="C:proton-transporting V-type ATPase, V0 domain"/>
    <property type="evidence" value="ECO:0007669"/>
    <property type="project" value="InterPro"/>
</dbReference>
<feature type="domain" description="MoaB/Mog" evidence="17">
    <location>
        <begin position="637"/>
        <end position="789"/>
    </location>
</feature>
<dbReference type="FunFam" id="1.20.120.610:FF:000002">
    <property type="entry name" value="V-type proton ATPase proteolipid subunit"/>
    <property type="match status" value="1"/>
</dbReference>
<name>A0A9P4UIT7_9PLEO</name>
<evidence type="ECO:0000256" key="5">
    <source>
        <dbReference type="ARBA" id="ARBA00008339"/>
    </source>
</evidence>
<keyword evidence="19" id="KW-1185">Reference proteome</keyword>
<dbReference type="InterPro" id="IPR001453">
    <property type="entry name" value="MoaB/Mog_dom"/>
</dbReference>
<dbReference type="InterPro" id="IPR038987">
    <property type="entry name" value="MoeA-like"/>
</dbReference>
<evidence type="ECO:0000256" key="1">
    <source>
        <dbReference type="ARBA" id="ARBA00004141"/>
    </source>
</evidence>
<dbReference type="FunFam" id="2.40.340.10:FF:000004">
    <property type="entry name" value="Molybdopterin molybdenumtransferase"/>
    <property type="match status" value="1"/>
</dbReference>
<dbReference type="CDD" id="cd18178">
    <property type="entry name" value="ATP-synt_Vo_c_ATP6F_rpt2"/>
    <property type="match status" value="1"/>
</dbReference>
<feature type="transmembrane region" description="Helical" evidence="16">
    <location>
        <begin position="166"/>
        <end position="184"/>
    </location>
</feature>
<dbReference type="SMART" id="SM00852">
    <property type="entry name" value="MoCF_biosynth"/>
    <property type="match status" value="2"/>
</dbReference>
<evidence type="ECO:0000256" key="8">
    <source>
        <dbReference type="ARBA" id="ARBA00022781"/>
    </source>
</evidence>
<keyword evidence="12" id="KW-0501">Molybdenum cofactor biosynthesis</keyword>
<keyword evidence="8" id="KW-0375">Hydrogen ion transport</keyword>
<dbReference type="InterPro" id="IPR002379">
    <property type="entry name" value="ATPase_proteolipid_c-like_dom"/>
</dbReference>
<comment type="pathway">
    <text evidence="2">Cofactor biosynthesis; molybdopterin biosynthesis.</text>
</comment>
<dbReference type="GO" id="GO:0061599">
    <property type="term" value="F:molybdopterin molybdotransferase activity"/>
    <property type="evidence" value="ECO:0007669"/>
    <property type="project" value="TreeGrafter"/>
</dbReference>
<dbReference type="InterPro" id="IPR008284">
    <property type="entry name" value="MoCF_biosynth_CS"/>
</dbReference>
<evidence type="ECO:0000256" key="10">
    <source>
        <dbReference type="ARBA" id="ARBA00023065"/>
    </source>
</evidence>
<dbReference type="Gene3D" id="3.90.105.10">
    <property type="entry name" value="Molybdopterin biosynthesis moea protein, domain 2"/>
    <property type="match status" value="1"/>
</dbReference>
<feature type="domain" description="MoaB/Mog" evidence="17">
    <location>
        <begin position="216"/>
        <end position="364"/>
    </location>
</feature>
<dbReference type="SUPFAM" id="SSF63882">
    <property type="entry name" value="MoeA N-terminal region -like"/>
    <property type="match status" value="1"/>
</dbReference>
<keyword evidence="9 16" id="KW-1133">Transmembrane helix</keyword>
<reference evidence="18" key="1">
    <citation type="journal article" date="2020" name="Stud. Mycol.">
        <title>101 Dothideomycetes genomes: a test case for predicting lifestyles and emergence of pathogens.</title>
        <authorList>
            <person name="Haridas S."/>
            <person name="Albert R."/>
            <person name="Binder M."/>
            <person name="Bloem J."/>
            <person name="Labutti K."/>
            <person name="Salamov A."/>
            <person name="Andreopoulos B."/>
            <person name="Baker S."/>
            <person name="Barry K."/>
            <person name="Bills G."/>
            <person name="Bluhm B."/>
            <person name="Cannon C."/>
            <person name="Castanera R."/>
            <person name="Culley D."/>
            <person name="Daum C."/>
            <person name="Ezra D."/>
            <person name="Gonzalez J."/>
            <person name="Henrissat B."/>
            <person name="Kuo A."/>
            <person name="Liang C."/>
            <person name="Lipzen A."/>
            <person name="Lutzoni F."/>
            <person name="Magnuson J."/>
            <person name="Mondo S."/>
            <person name="Nolan M."/>
            <person name="Ohm R."/>
            <person name="Pangilinan J."/>
            <person name="Park H.-J."/>
            <person name="Ramirez L."/>
            <person name="Alfaro M."/>
            <person name="Sun H."/>
            <person name="Tritt A."/>
            <person name="Yoshinaga Y."/>
            <person name="Zwiers L.-H."/>
            <person name="Turgeon B."/>
            <person name="Goodwin S."/>
            <person name="Spatafora J."/>
            <person name="Crous P."/>
            <person name="Grigoriev I."/>
        </authorList>
    </citation>
    <scope>NUCLEOTIDE SEQUENCE</scope>
    <source>
        <strain evidence="18">CBS 690.94</strain>
    </source>
</reference>
<dbReference type="GO" id="GO:0005829">
    <property type="term" value="C:cytosol"/>
    <property type="evidence" value="ECO:0007669"/>
    <property type="project" value="TreeGrafter"/>
</dbReference>
<sequence length="881" mass="91989">MSLSYGAGGATAALGVVGLYMLFQGEGEAFNVGQFIESISPYSWASLGIGLCIGLSVVGSAWGIFTTGVSIVGGGVKAPRIRTKNLISIIFCEVVAIYGVIMAIIFSSKIQGVSDYEALMSPRNYYTGFALFWAGLTVGMCNLICGVSVGINGSSAALADAADPSLFVKILIIEIFSSILGLFGNAPLRDIAPHARRANLLSSLLTNMADGKLKAVILVVSETASEEPSTDKCIPVLRDVFAHIGNDQWEVASTEIVPDSVLHIQKSIRTWTDSEDPVNLIVTSGGTGFATKDVTPEAVTPLIDRHAPGLVHGMLASSLAVTPFALMARPVAGVRKGTLILTLPGSPKGAKENLEAVLKLLPHACVQAAGAASRPLHVGGVKKLEKDAGVSADTSAAGGASGHHHHHHHLSHGHGGHAGPKAHTKSEDRPQSNDPSAGPTRRYRSSPYPMLAVDEALKLIAEHTPSPIIEKTSVDMSLGGSVLAENVKAAESVPAFRASIVDGYAIRLPSSGKFAKGVYPVALVSHAQAGDVQELKEGHIARITTGAPLPPGADAVVMVEDTVLASQTDDGKEEKEVEILTDEIKSGENVREVGSDVKEGDVIMKKGEGITVVGGEFGLLASVGTTEVSIYKRPVVGVLSTGDEIIPHDRPGPLRLGEVRDTNRPTLLTAVRSNNFEAVDLGVVSDKPGALEETLRSALARVDVIITSGGVSMGELDLLKPTIERSLGGTIHFGRVNMKPGKPTTFAIVPTKHSSTTASRTTKTIFSLPGNPASAVVTFHLFVLPSLHKQAGIVPAGLPKVKVALDADVRMDRSRPEYHRAVVAVARDGTLIASSTGGQRSSRIGSFKGANALLCMPAGDGSVKKGEQVEALLMGRIGAVE</sequence>
<evidence type="ECO:0000256" key="11">
    <source>
        <dbReference type="ARBA" id="ARBA00023136"/>
    </source>
</evidence>
<keyword evidence="11 16" id="KW-0472">Membrane</keyword>
<evidence type="ECO:0000256" key="14">
    <source>
        <dbReference type="ARBA" id="ARBA00046480"/>
    </source>
</evidence>
<dbReference type="CDD" id="cd00887">
    <property type="entry name" value="MoeA"/>
    <property type="match status" value="1"/>
</dbReference>
<evidence type="ECO:0000256" key="16">
    <source>
        <dbReference type="SAM" id="Phobius"/>
    </source>
</evidence>
<evidence type="ECO:0000256" key="15">
    <source>
        <dbReference type="SAM" id="MobiDB-lite"/>
    </source>
</evidence>
<evidence type="ECO:0000256" key="12">
    <source>
        <dbReference type="ARBA" id="ARBA00023150"/>
    </source>
</evidence>
<evidence type="ECO:0000256" key="4">
    <source>
        <dbReference type="ARBA" id="ARBA00007589"/>
    </source>
</evidence>
<dbReference type="InterPro" id="IPR035921">
    <property type="entry name" value="F/V-ATP_Csub_sf"/>
</dbReference>
<dbReference type="Gene3D" id="2.40.340.10">
    <property type="entry name" value="MoeA, C-terminal, domain IV"/>
    <property type="match status" value="1"/>
</dbReference>
<feature type="transmembrane region" description="Helical" evidence="16">
    <location>
        <begin position="43"/>
        <end position="65"/>
    </location>
</feature>
<evidence type="ECO:0000256" key="13">
    <source>
        <dbReference type="ARBA" id="ARBA00045519"/>
    </source>
</evidence>
<dbReference type="InterPro" id="IPR036688">
    <property type="entry name" value="MoeA_C_domain_IV_sf"/>
</dbReference>
<comment type="similarity">
    <text evidence="4">In the N-terminal section; belongs to the MoaB/Mog family.</text>
</comment>
<evidence type="ECO:0000256" key="7">
    <source>
        <dbReference type="ARBA" id="ARBA00022692"/>
    </source>
</evidence>
<dbReference type="SUPFAM" id="SSF81333">
    <property type="entry name" value="F1F0 ATP synthase subunit C"/>
    <property type="match status" value="2"/>
</dbReference>
<comment type="caution">
    <text evidence="18">The sequence shown here is derived from an EMBL/GenBank/DDBJ whole genome shotgun (WGS) entry which is preliminary data.</text>
</comment>
<dbReference type="FunFam" id="2.170.190.11:FF:000002">
    <property type="entry name" value="Molybdopterin molybdenumtransferase"/>
    <property type="match status" value="1"/>
</dbReference>
<dbReference type="Pfam" id="PF03453">
    <property type="entry name" value="MoeA_N"/>
    <property type="match status" value="1"/>
</dbReference>
<dbReference type="Proteomes" id="UP000799764">
    <property type="component" value="Unassembled WGS sequence"/>
</dbReference>
<dbReference type="PRINTS" id="PR00122">
    <property type="entry name" value="VACATPASE"/>
</dbReference>
<protein>
    <submittedName>
        <fullName evidence="18">Gephyrin</fullName>
    </submittedName>
</protein>
<dbReference type="NCBIfam" id="TIGR00177">
    <property type="entry name" value="molyb_syn"/>
    <property type="match status" value="2"/>
</dbReference>
<dbReference type="InterPro" id="IPR005110">
    <property type="entry name" value="MoeA_linker/N"/>
</dbReference>
<dbReference type="CDD" id="cd00886">
    <property type="entry name" value="MogA_MoaB"/>
    <property type="match status" value="1"/>
</dbReference>
<feature type="transmembrane region" description="Helical" evidence="16">
    <location>
        <begin position="5"/>
        <end position="23"/>
    </location>
</feature>
<dbReference type="CDD" id="cd18177">
    <property type="entry name" value="ATP-synt_Vo_c_ATP6F_rpt1"/>
    <property type="match status" value="1"/>
</dbReference>
<dbReference type="InterPro" id="IPR005111">
    <property type="entry name" value="MoeA_C_domain_IV"/>
</dbReference>
<evidence type="ECO:0000259" key="17">
    <source>
        <dbReference type="SMART" id="SM00852"/>
    </source>
</evidence>
<dbReference type="InterPro" id="IPR036135">
    <property type="entry name" value="MoeA_linker/N_sf"/>
</dbReference>
<comment type="function">
    <text evidence="13">Proton-conducting pore forming subunit of the V0 complex of vacuolar(H+)-ATPase (V-ATPase), a multisubunit enzyme composed of a peripheral complex (V1) that hydrolyzes ATP and a membrane integral complex (V0) that translocates protons. V-ATPase is responsible for acidifying and maintaining the pH of intracellular compartments.</text>
</comment>
<evidence type="ECO:0000256" key="9">
    <source>
        <dbReference type="ARBA" id="ARBA00022989"/>
    </source>
</evidence>
<evidence type="ECO:0000256" key="2">
    <source>
        <dbReference type="ARBA" id="ARBA00005046"/>
    </source>
</evidence>
<keyword evidence="6" id="KW-0813">Transport</keyword>
<gene>
    <name evidence="18" type="ORF">P171DRAFT_459526</name>
</gene>
<dbReference type="GO" id="GO:0046961">
    <property type="term" value="F:proton-transporting ATPase activity, rotational mechanism"/>
    <property type="evidence" value="ECO:0007669"/>
    <property type="project" value="InterPro"/>
</dbReference>
<organism evidence="18 19">
    <name type="scientific">Karstenula rhodostoma CBS 690.94</name>
    <dbReference type="NCBI Taxonomy" id="1392251"/>
    <lineage>
        <taxon>Eukaryota</taxon>
        <taxon>Fungi</taxon>
        <taxon>Dikarya</taxon>
        <taxon>Ascomycota</taxon>
        <taxon>Pezizomycotina</taxon>
        <taxon>Dothideomycetes</taxon>
        <taxon>Pleosporomycetidae</taxon>
        <taxon>Pleosporales</taxon>
        <taxon>Massarineae</taxon>
        <taxon>Didymosphaeriaceae</taxon>
        <taxon>Karstenula</taxon>
    </lineage>
</organism>
<comment type="subcellular location">
    <subcellularLocation>
        <location evidence="1">Membrane</location>
        <topology evidence="1">Multi-pass membrane protein</topology>
    </subcellularLocation>
</comment>
<dbReference type="PANTHER" id="PTHR10192">
    <property type="entry name" value="MOLYBDOPTERIN BIOSYNTHESIS PROTEIN"/>
    <property type="match status" value="1"/>
</dbReference>
<keyword evidence="7 16" id="KW-0812">Transmembrane</keyword>
<dbReference type="InterPro" id="IPR036425">
    <property type="entry name" value="MoaB/Mog-like_dom_sf"/>
</dbReference>
<dbReference type="NCBIfam" id="NF045515">
    <property type="entry name" value="Glp_gephyrin"/>
    <property type="match status" value="1"/>
</dbReference>
<comment type="similarity">
    <text evidence="5">In the C-terminal section; belongs to the MoeA family.</text>
</comment>
<dbReference type="EMBL" id="MU001492">
    <property type="protein sequence ID" value="KAF2451505.1"/>
    <property type="molecule type" value="Genomic_DNA"/>
</dbReference>
<keyword evidence="10" id="KW-0406">Ion transport</keyword>
<feature type="transmembrane region" description="Helical" evidence="16">
    <location>
        <begin position="126"/>
        <end position="145"/>
    </location>
</feature>
<accession>A0A9P4UIT7</accession>
<dbReference type="Gene3D" id="1.20.120.610">
    <property type="entry name" value="lithium bound rotor ring of v- atpase"/>
    <property type="match status" value="1"/>
</dbReference>
<dbReference type="InterPro" id="IPR000245">
    <property type="entry name" value="ATPase_proteolipid_csu"/>
</dbReference>
<proteinExistence type="inferred from homology"/>
<evidence type="ECO:0000313" key="19">
    <source>
        <dbReference type="Proteomes" id="UP000799764"/>
    </source>
</evidence>
<dbReference type="SUPFAM" id="SSF53218">
    <property type="entry name" value="Molybdenum cofactor biosynthesis proteins"/>
    <property type="match status" value="2"/>
</dbReference>
<feature type="transmembrane region" description="Helical" evidence="16">
    <location>
        <begin position="86"/>
        <end position="106"/>
    </location>
</feature>
<dbReference type="GO" id="GO:0006777">
    <property type="term" value="P:Mo-molybdopterin cofactor biosynthetic process"/>
    <property type="evidence" value="ECO:0007669"/>
    <property type="project" value="UniProtKB-KW"/>
</dbReference>
<feature type="compositionally biased region" description="Basic residues" evidence="15">
    <location>
        <begin position="402"/>
        <end position="423"/>
    </location>
</feature>
<dbReference type="Pfam" id="PF00137">
    <property type="entry name" value="ATP-synt_C"/>
    <property type="match status" value="2"/>
</dbReference>
<dbReference type="OrthoDB" id="4349954at2759"/>
<dbReference type="FunFam" id="3.40.980.10:FF:000011">
    <property type="entry name" value="Molybdopterin molybdenumtransferase"/>
    <property type="match status" value="1"/>
</dbReference>
<dbReference type="PANTHER" id="PTHR10192:SF5">
    <property type="entry name" value="GEPHYRIN"/>
    <property type="match status" value="1"/>
</dbReference>
<evidence type="ECO:0000313" key="18">
    <source>
        <dbReference type="EMBL" id="KAF2451505.1"/>
    </source>
</evidence>
<feature type="region of interest" description="Disordered" evidence="15">
    <location>
        <begin position="390"/>
        <end position="446"/>
    </location>
</feature>
<comment type="similarity">
    <text evidence="3">Belongs to the V-ATPase proteolipid subunit family.</text>
</comment>
<dbReference type="Gene3D" id="3.40.980.10">
    <property type="entry name" value="MoaB/Mog-like domain"/>
    <property type="match status" value="2"/>
</dbReference>
<dbReference type="PROSITE" id="PS01079">
    <property type="entry name" value="MOCF_BIOSYNTHESIS_2"/>
    <property type="match status" value="1"/>
</dbReference>
<evidence type="ECO:0000256" key="6">
    <source>
        <dbReference type="ARBA" id="ARBA00022448"/>
    </source>
</evidence>
<evidence type="ECO:0000256" key="3">
    <source>
        <dbReference type="ARBA" id="ARBA00007296"/>
    </source>
</evidence>
<dbReference type="GO" id="GO:0005774">
    <property type="term" value="C:vacuolar membrane"/>
    <property type="evidence" value="ECO:0007669"/>
    <property type="project" value="UniProtKB-ARBA"/>
</dbReference>
<dbReference type="AlphaFoldDB" id="A0A9P4UIT7"/>
<comment type="subunit">
    <text evidence="14">V-ATPase is a heteromultimeric enzyme composed of a peripheral catalytic V1 complex (components A to H) attached to an integral membrane V0 proton pore complex (components: a, c, c', c'', d, e, f and VOA1). The decameric c-ring forms the proton-conducting pore, and is composed of eight proteolipid subunits c, one subunit c' and one subunit c''.</text>
</comment>
<dbReference type="SUPFAM" id="SSF63867">
    <property type="entry name" value="MoeA C-terminal domain-like"/>
    <property type="match status" value="1"/>
</dbReference>
<dbReference type="Gene3D" id="2.170.190.11">
    <property type="entry name" value="Molybdopterin biosynthesis moea protein, domain 3"/>
    <property type="match status" value="1"/>
</dbReference>